<dbReference type="InterPro" id="IPR036097">
    <property type="entry name" value="HisK_dim/P_sf"/>
</dbReference>
<sequence>MLLFGQGLNFRKLTSAEGLSHNAVFAIAQDDTGFMWFGTREGLNQFDGNQIKSYYINMSKLGKSTNHINALQFFRSQLYVGTKEGLYVYDQTQDSFTVLELPGMPNITFLLEDNGVIYAGTNSGLFRISEQVSRISGAVHARAMCVLPDNRFLLALDNKLIIIDHNGQIKRSFGKGVFAPISADDFIIYQIHRDPKGRIWLATSYGIYRYDDRHQRLTKLNFAIHESMENRTVRSITSDQKDQLFIGTEDGLYVHHVFTGLTYNYQQSFHREPNKLNDQAIYSTFISKDGVVWLGTYFGGINYTTIEEGGFKKILPSDLQNGLSGKAVSQLIEDNLHRVWIATEDGGISIYDPATESFEYINKESKPFFLNSNNVHTIHNDGEGNIWVGTFLGGLHRFNIKNKTTTIYKKSPSDPHSLSNNQVYAVYRDSRGILWIGTQQGLNCFDYKTNRFNLFEPKVLSDKFIYDLIEDKNGDLWFCSRQHGIYRYNPKTKTFKHYTNQGKNAPLLSNQIVSVYEDRHRQLWFGTLDGGTCVYNIEKDAFQHYTAENGLANNNVYGILEDKMGMIWLSTNLGISKCDPRTGKIINYDKQHGLSSNQFNFKSFLKASDGTFYFGSIDGLSYFDPLKTRVRNSIQPLVFTDFQLLNKTVQPDKNSAVLKEQIVYAKEINLLYNQNVFTISYHAIDYVLPGSTKYAYYLEGFENQWNYVGNKTSTTYTNLDPGEYVFHVRTLDDGGELSQMEAKISIKVSPPFYKSNLAYIFYTFLLVGIIWIYTRFVRFLHQKRAEIRLAHMDKEKTEALSQYRINFFTFISHEFKTPLTLILASIDKFISEKEIDHSEQSDLLRIRRNASKLFRLIHQLAEFRKIEDNNFAVSFSRADVVVFVQQIIDSFEILTQSKNLAITFLTNVDHLEVFFDADKLEKILSNILSNAIKHTDEGSIAVVMAIQDNNKTIDFSVSDTGTGMSATDLHHIFDPFYRSSEHKDIEGIGIGMALVASLVNSLHGKIDASSVPGKGTTISVHLPIDDQQTGNNNQAIVKLPVSEIPIASPVRVNISSEKYTLLLVEDNRELLNFLSEHFQETYRIIKATDGAAAWDKINKTPPDVIISDVNMPKTDGLELCLKLKQHPKFDHIPIILLSETDEDIYRINGLVVGADAYIGKPFNLKELEFLVSNMIDSRIKLKEHIVELGTLVSSNVANNNQNQDFLIRLNATLEKFYTDPGLSIEGIAAEMCISRTSLHLNLKSILHKSASEVLNEYRLRKALVMLESDMPITEIAYHCGYRELNYFSRVFKKFYQLSPQKYKESHFKINVS</sequence>
<dbReference type="PROSITE" id="PS50110">
    <property type="entry name" value="RESPONSE_REGULATORY"/>
    <property type="match status" value="1"/>
</dbReference>
<evidence type="ECO:0000313" key="15">
    <source>
        <dbReference type="Proteomes" id="UP000294752"/>
    </source>
</evidence>
<dbReference type="SUPFAM" id="SSF52172">
    <property type="entry name" value="CheY-like"/>
    <property type="match status" value="1"/>
</dbReference>
<dbReference type="InterPro" id="IPR003594">
    <property type="entry name" value="HATPase_dom"/>
</dbReference>
<dbReference type="InterPro" id="IPR011006">
    <property type="entry name" value="CheY-like_superfamily"/>
</dbReference>
<proteinExistence type="predicted"/>
<feature type="domain" description="HTH araC/xylS-type" evidence="11">
    <location>
        <begin position="1207"/>
        <end position="1305"/>
    </location>
</feature>
<evidence type="ECO:0000256" key="2">
    <source>
        <dbReference type="ARBA" id="ARBA00012438"/>
    </source>
</evidence>
<dbReference type="Gene3D" id="3.30.565.10">
    <property type="entry name" value="Histidine kinase-like ATPase, C-terminal domain"/>
    <property type="match status" value="1"/>
</dbReference>
<keyword evidence="10" id="KW-0812">Transmembrane</keyword>
<dbReference type="SMART" id="SM00388">
    <property type="entry name" value="HisKA"/>
    <property type="match status" value="1"/>
</dbReference>
<dbReference type="SUPFAM" id="SSF63829">
    <property type="entry name" value="Calcium-dependent phosphotriesterase"/>
    <property type="match status" value="2"/>
</dbReference>
<dbReference type="SMART" id="SM00387">
    <property type="entry name" value="HATPase_c"/>
    <property type="match status" value="1"/>
</dbReference>
<feature type="modified residue" description="4-aspartylphosphate" evidence="9">
    <location>
        <position position="1108"/>
    </location>
</feature>
<keyword evidence="15" id="KW-1185">Reference proteome</keyword>
<dbReference type="Gene3D" id="2.60.40.10">
    <property type="entry name" value="Immunoglobulins"/>
    <property type="match status" value="1"/>
</dbReference>
<keyword evidence="7" id="KW-0238">DNA-binding</keyword>
<dbReference type="Pfam" id="PF07494">
    <property type="entry name" value="Reg_prop"/>
    <property type="match status" value="6"/>
</dbReference>
<dbReference type="Gene3D" id="1.10.10.60">
    <property type="entry name" value="Homeodomain-like"/>
    <property type="match status" value="1"/>
</dbReference>
<dbReference type="EMBL" id="SNZV01000008">
    <property type="protein sequence ID" value="TDS10945.1"/>
    <property type="molecule type" value="Genomic_DNA"/>
</dbReference>
<name>A0A4R7CU20_9SPHI</name>
<reference evidence="14 15" key="1">
    <citation type="submission" date="2019-03" db="EMBL/GenBank/DDBJ databases">
        <title>Genomic Encyclopedia of Type Strains, Phase III (KMG-III): the genomes of soil and plant-associated and newly described type strains.</title>
        <authorList>
            <person name="Whitman W."/>
        </authorList>
    </citation>
    <scope>NUCLEOTIDE SEQUENCE [LARGE SCALE GENOMIC DNA]</scope>
    <source>
        <strain evidence="14 15">CGMCC 1.12801</strain>
    </source>
</reference>
<keyword evidence="5 14" id="KW-0418">Kinase</keyword>
<dbReference type="InterPro" id="IPR036890">
    <property type="entry name" value="HATPase_C_sf"/>
</dbReference>
<evidence type="ECO:0000256" key="6">
    <source>
        <dbReference type="ARBA" id="ARBA00023015"/>
    </source>
</evidence>
<dbReference type="InterPro" id="IPR018060">
    <property type="entry name" value="HTH_AraC"/>
</dbReference>
<evidence type="ECO:0000256" key="1">
    <source>
        <dbReference type="ARBA" id="ARBA00000085"/>
    </source>
</evidence>
<evidence type="ECO:0000313" key="14">
    <source>
        <dbReference type="EMBL" id="TDS10945.1"/>
    </source>
</evidence>
<evidence type="ECO:0000256" key="4">
    <source>
        <dbReference type="ARBA" id="ARBA00022679"/>
    </source>
</evidence>
<dbReference type="EC" id="2.7.13.3" evidence="2"/>
<comment type="catalytic activity">
    <reaction evidence="1">
        <text>ATP + protein L-histidine = ADP + protein N-phospho-L-histidine.</text>
        <dbReference type="EC" id="2.7.13.3"/>
    </reaction>
</comment>
<dbReference type="Pfam" id="PF02518">
    <property type="entry name" value="HATPase_c"/>
    <property type="match status" value="1"/>
</dbReference>
<keyword evidence="3 9" id="KW-0597">Phosphoprotein</keyword>
<dbReference type="FunFam" id="3.30.565.10:FF:000006">
    <property type="entry name" value="Sensor histidine kinase WalK"/>
    <property type="match status" value="1"/>
</dbReference>
<keyword evidence="4" id="KW-0808">Transferase</keyword>
<gene>
    <name evidence="14" type="ORF">B0I21_1081</name>
</gene>
<evidence type="ECO:0000256" key="5">
    <source>
        <dbReference type="ARBA" id="ARBA00022777"/>
    </source>
</evidence>
<organism evidence="14 15">
    <name type="scientific">Sphingobacterium paludis</name>
    <dbReference type="NCBI Taxonomy" id="1476465"/>
    <lineage>
        <taxon>Bacteria</taxon>
        <taxon>Pseudomonadati</taxon>
        <taxon>Bacteroidota</taxon>
        <taxon>Sphingobacteriia</taxon>
        <taxon>Sphingobacteriales</taxon>
        <taxon>Sphingobacteriaceae</taxon>
        <taxon>Sphingobacterium</taxon>
    </lineage>
</organism>
<dbReference type="PANTHER" id="PTHR43547">
    <property type="entry name" value="TWO-COMPONENT HISTIDINE KINASE"/>
    <property type="match status" value="1"/>
</dbReference>
<feature type="transmembrane region" description="Helical" evidence="10">
    <location>
        <begin position="757"/>
        <end position="774"/>
    </location>
</feature>
<dbReference type="CDD" id="cd00075">
    <property type="entry name" value="HATPase"/>
    <property type="match status" value="1"/>
</dbReference>
<dbReference type="InterPro" id="IPR004358">
    <property type="entry name" value="Sig_transdc_His_kin-like_C"/>
</dbReference>
<dbReference type="Pfam" id="PF00072">
    <property type="entry name" value="Response_reg"/>
    <property type="match status" value="1"/>
</dbReference>
<dbReference type="InterPro" id="IPR009057">
    <property type="entry name" value="Homeodomain-like_sf"/>
</dbReference>
<dbReference type="CDD" id="cd17574">
    <property type="entry name" value="REC_OmpR"/>
    <property type="match status" value="1"/>
</dbReference>
<keyword evidence="6" id="KW-0805">Transcription regulation</keyword>
<dbReference type="PROSITE" id="PS01124">
    <property type="entry name" value="HTH_ARAC_FAMILY_2"/>
    <property type="match status" value="1"/>
</dbReference>
<dbReference type="SUPFAM" id="SSF55874">
    <property type="entry name" value="ATPase domain of HSP90 chaperone/DNA topoisomerase II/histidine kinase"/>
    <property type="match status" value="1"/>
</dbReference>
<dbReference type="Pfam" id="PF07495">
    <property type="entry name" value="Y_Y_Y"/>
    <property type="match status" value="1"/>
</dbReference>
<dbReference type="CDD" id="cd00082">
    <property type="entry name" value="HisKA"/>
    <property type="match status" value="1"/>
</dbReference>
<dbReference type="GO" id="GO:0000155">
    <property type="term" value="F:phosphorelay sensor kinase activity"/>
    <property type="evidence" value="ECO:0007669"/>
    <property type="project" value="InterPro"/>
</dbReference>
<dbReference type="InterPro" id="IPR005467">
    <property type="entry name" value="His_kinase_dom"/>
</dbReference>
<keyword evidence="10" id="KW-1133">Transmembrane helix</keyword>
<evidence type="ECO:0000256" key="8">
    <source>
        <dbReference type="ARBA" id="ARBA00023163"/>
    </source>
</evidence>
<feature type="domain" description="Response regulatory" evidence="13">
    <location>
        <begin position="1060"/>
        <end position="1175"/>
    </location>
</feature>
<dbReference type="PROSITE" id="PS00041">
    <property type="entry name" value="HTH_ARAC_FAMILY_1"/>
    <property type="match status" value="1"/>
</dbReference>
<dbReference type="InterPro" id="IPR013783">
    <property type="entry name" value="Ig-like_fold"/>
</dbReference>
<dbReference type="InterPro" id="IPR011123">
    <property type="entry name" value="Y_Y_Y"/>
</dbReference>
<dbReference type="PROSITE" id="PS50109">
    <property type="entry name" value="HIS_KIN"/>
    <property type="match status" value="1"/>
</dbReference>
<dbReference type="SUPFAM" id="SSF47384">
    <property type="entry name" value="Homodimeric domain of signal transducing histidine kinase"/>
    <property type="match status" value="1"/>
</dbReference>
<protein>
    <recommendedName>
        <fullName evidence="2">histidine kinase</fullName>
        <ecNumber evidence="2">2.7.13.3</ecNumber>
    </recommendedName>
</protein>
<comment type="caution">
    <text evidence="14">The sequence shown here is derived from an EMBL/GenBank/DDBJ whole genome shotgun (WGS) entry which is preliminary data.</text>
</comment>
<evidence type="ECO:0000256" key="7">
    <source>
        <dbReference type="ARBA" id="ARBA00023125"/>
    </source>
</evidence>
<evidence type="ECO:0000256" key="10">
    <source>
        <dbReference type="SAM" id="Phobius"/>
    </source>
</evidence>
<dbReference type="FunFam" id="2.60.40.10:FF:000791">
    <property type="entry name" value="Two-component system sensor histidine kinase/response regulator"/>
    <property type="match status" value="1"/>
</dbReference>
<dbReference type="InterPro" id="IPR015943">
    <property type="entry name" value="WD40/YVTN_repeat-like_dom_sf"/>
</dbReference>
<accession>A0A4R7CU20</accession>
<dbReference type="SMART" id="SM00448">
    <property type="entry name" value="REC"/>
    <property type="match status" value="1"/>
</dbReference>
<dbReference type="InterPro" id="IPR003661">
    <property type="entry name" value="HisK_dim/P_dom"/>
</dbReference>
<dbReference type="GO" id="GO:0003700">
    <property type="term" value="F:DNA-binding transcription factor activity"/>
    <property type="evidence" value="ECO:0007669"/>
    <property type="project" value="InterPro"/>
</dbReference>
<dbReference type="InterPro" id="IPR018062">
    <property type="entry name" value="HTH_AraC-typ_CS"/>
</dbReference>
<keyword evidence="8" id="KW-0804">Transcription</keyword>
<dbReference type="SUPFAM" id="SSF46689">
    <property type="entry name" value="Homeodomain-like"/>
    <property type="match status" value="1"/>
</dbReference>
<dbReference type="Gene3D" id="2.130.10.10">
    <property type="entry name" value="YVTN repeat-like/Quinoprotein amine dehydrogenase"/>
    <property type="match status" value="2"/>
</dbReference>
<dbReference type="InterPro" id="IPR001789">
    <property type="entry name" value="Sig_transdc_resp-reg_receiver"/>
</dbReference>
<evidence type="ECO:0000256" key="3">
    <source>
        <dbReference type="ARBA" id="ARBA00022553"/>
    </source>
</evidence>
<evidence type="ECO:0000259" key="13">
    <source>
        <dbReference type="PROSITE" id="PS50110"/>
    </source>
</evidence>
<keyword evidence="10" id="KW-0472">Membrane</keyword>
<dbReference type="Gene3D" id="1.10.287.130">
    <property type="match status" value="1"/>
</dbReference>
<dbReference type="PANTHER" id="PTHR43547:SF2">
    <property type="entry name" value="HYBRID SIGNAL TRANSDUCTION HISTIDINE KINASE C"/>
    <property type="match status" value="1"/>
</dbReference>
<evidence type="ECO:0000259" key="12">
    <source>
        <dbReference type="PROSITE" id="PS50109"/>
    </source>
</evidence>
<dbReference type="Gene3D" id="3.40.50.2300">
    <property type="match status" value="1"/>
</dbReference>
<dbReference type="InterPro" id="IPR011110">
    <property type="entry name" value="Reg_prop"/>
</dbReference>
<feature type="domain" description="Histidine kinase" evidence="12">
    <location>
        <begin position="810"/>
        <end position="1026"/>
    </location>
</feature>
<dbReference type="SMART" id="SM00342">
    <property type="entry name" value="HTH_ARAC"/>
    <property type="match status" value="1"/>
</dbReference>
<evidence type="ECO:0000259" key="11">
    <source>
        <dbReference type="PROSITE" id="PS01124"/>
    </source>
</evidence>
<dbReference type="PRINTS" id="PR00344">
    <property type="entry name" value="BCTRLSENSOR"/>
</dbReference>
<dbReference type="Pfam" id="PF12833">
    <property type="entry name" value="HTH_18"/>
    <property type="match status" value="1"/>
</dbReference>
<evidence type="ECO:0000256" key="9">
    <source>
        <dbReference type="PROSITE-ProRule" id="PRU00169"/>
    </source>
</evidence>
<dbReference type="Proteomes" id="UP000294752">
    <property type="component" value="Unassembled WGS sequence"/>
</dbReference>
<dbReference type="GO" id="GO:0043565">
    <property type="term" value="F:sequence-specific DNA binding"/>
    <property type="evidence" value="ECO:0007669"/>
    <property type="project" value="InterPro"/>
</dbReference>